<proteinExistence type="predicted"/>
<feature type="compositionally biased region" description="Basic and acidic residues" evidence="1">
    <location>
        <begin position="25"/>
        <end position="43"/>
    </location>
</feature>
<evidence type="ECO:0000256" key="1">
    <source>
        <dbReference type="SAM" id="MobiDB-lite"/>
    </source>
</evidence>
<feature type="compositionally biased region" description="Pro residues" evidence="1">
    <location>
        <begin position="70"/>
        <end position="84"/>
    </location>
</feature>
<keyword evidence="2" id="KW-1133">Transmembrane helix</keyword>
<feature type="compositionally biased region" description="Low complexity" evidence="1">
    <location>
        <begin position="56"/>
        <end position="69"/>
    </location>
</feature>
<feature type="transmembrane region" description="Helical" evidence="2">
    <location>
        <begin position="101"/>
        <end position="122"/>
    </location>
</feature>
<reference evidence="4" key="1">
    <citation type="journal article" date="2019" name="Int. J. Syst. Evol. Microbiol.">
        <title>The Global Catalogue of Microorganisms (GCM) 10K type strain sequencing project: providing services to taxonomists for standard genome sequencing and annotation.</title>
        <authorList>
            <consortium name="The Broad Institute Genomics Platform"/>
            <consortium name="The Broad Institute Genome Sequencing Center for Infectious Disease"/>
            <person name="Wu L."/>
            <person name="Ma J."/>
        </authorList>
    </citation>
    <scope>NUCLEOTIDE SEQUENCE [LARGE SCALE GENOMIC DNA]</scope>
    <source>
        <strain evidence="4">CGMCC 1.16275</strain>
    </source>
</reference>
<keyword evidence="2" id="KW-0472">Membrane</keyword>
<accession>A0ABW2KWT1</accession>
<feature type="region of interest" description="Disordered" evidence="1">
    <location>
        <begin position="1"/>
        <end position="95"/>
    </location>
</feature>
<feature type="compositionally biased region" description="Basic and acidic residues" evidence="1">
    <location>
        <begin position="1"/>
        <end position="13"/>
    </location>
</feature>
<name>A0ABW2KWT1_9PROT</name>
<dbReference type="RefSeq" id="WP_377358836.1">
    <property type="nucleotide sequence ID" value="NZ_JBHTCM010000010.1"/>
</dbReference>
<keyword evidence="2" id="KW-0812">Transmembrane</keyword>
<keyword evidence="4" id="KW-1185">Reference proteome</keyword>
<evidence type="ECO:0000256" key="2">
    <source>
        <dbReference type="SAM" id="Phobius"/>
    </source>
</evidence>
<protein>
    <submittedName>
        <fullName evidence="3">Uncharacterized protein</fullName>
    </submittedName>
</protein>
<dbReference type="Proteomes" id="UP001596456">
    <property type="component" value="Unassembled WGS sequence"/>
</dbReference>
<organism evidence="3 4">
    <name type="scientific">Rhodocista pekingensis</name>
    <dbReference type="NCBI Taxonomy" id="201185"/>
    <lineage>
        <taxon>Bacteria</taxon>
        <taxon>Pseudomonadati</taxon>
        <taxon>Pseudomonadota</taxon>
        <taxon>Alphaproteobacteria</taxon>
        <taxon>Rhodospirillales</taxon>
        <taxon>Azospirillaceae</taxon>
        <taxon>Rhodocista</taxon>
    </lineage>
</organism>
<evidence type="ECO:0000313" key="4">
    <source>
        <dbReference type="Proteomes" id="UP001596456"/>
    </source>
</evidence>
<evidence type="ECO:0000313" key="3">
    <source>
        <dbReference type="EMBL" id="MFC7333632.1"/>
    </source>
</evidence>
<gene>
    <name evidence="3" type="ORF">ACFQPS_10700</name>
</gene>
<dbReference type="EMBL" id="JBHTCM010000010">
    <property type="protein sequence ID" value="MFC7333632.1"/>
    <property type="molecule type" value="Genomic_DNA"/>
</dbReference>
<comment type="caution">
    <text evidence="3">The sequence shown here is derived from an EMBL/GenBank/DDBJ whole genome shotgun (WGS) entry which is preliminary data.</text>
</comment>
<sequence>MAETPRDSAETPRDSVPAGGAPGARADRTRAAHDRGGFRDKIPVADPAATPLGTDSEASGGAAAAAPEGSRPPGPTGGPSPGTPHPSGQARGDVPRGATRWFWVGGAALVAMLAGLLPLFFLR</sequence>